<accession>W6RQZ6</accession>
<dbReference type="Proteomes" id="UP000019443">
    <property type="component" value="Chromosome"/>
</dbReference>
<protein>
    <submittedName>
        <fullName evidence="1">Uncharacterized protein</fullName>
    </submittedName>
</protein>
<name>W6RQZ6_9HYPH</name>
<reference evidence="1" key="1">
    <citation type="submission" date="2013-11" db="EMBL/GenBank/DDBJ databases">
        <title>Draft genome sequence of the broad-host-range Rhizobium sp. LPU83 strain, a member of the low-genetic diversity Oregon-like Rhizobium sp. group.</title>
        <authorList>
            <person name="Wibberg D."/>
            <person name="Puehler A."/>
            <person name="Schlueter A."/>
        </authorList>
    </citation>
    <scope>NUCLEOTIDE SEQUENCE [LARGE SCALE GENOMIC DNA]</scope>
    <source>
        <strain evidence="1">LPU83</strain>
    </source>
</reference>
<dbReference type="KEGG" id="rhl:LPU83_1162"/>
<dbReference type="AlphaFoldDB" id="W6RQZ6"/>
<sequence length="86" mass="9779">MRSSTALLNLSRGFWGIDMVDTHLSKNRSISDQRMETCRSEFEPLLFELIRNGEKRGWKAAEIAMALADAADDVILQLARETKSKH</sequence>
<organism evidence="1 2">
    <name type="scientific">Rhizobium favelukesii</name>
    <dbReference type="NCBI Taxonomy" id="348824"/>
    <lineage>
        <taxon>Bacteria</taxon>
        <taxon>Pseudomonadati</taxon>
        <taxon>Pseudomonadota</taxon>
        <taxon>Alphaproteobacteria</taxon>
        <taxon>Hyphomicrobiales</taxon>
        <taxon>Rhizobiaceae</taxon>
        <taxon>Rhizobium/Agrobacterium group</taxon>
        <taxon>Rhizobium</taxon>
    </lineage>
</organism>
<dbReference type="EMBL" id="HG916852">
    <property type="protein sequence ID" value="CDM56836.1"/>
    <property type="molecule type" value="Genomic_DNA"/>
</dbReference>
<proteinExistence type="predicted"/>
<gene>
    <name evidence="1" type="ORF">LPU83_1162</name>
</gene>
<keyword evidence="2" id="KW-1185">Reference proteome</keyword>
<evidence type="ECO:0000313" key="2">
    <source>
        <dbReference type="Proteomes" id="UP000019443"/>
    </source>
</evidence>
<dbReference type="HOGENOM" id="CLU_189975_0_0_5"/>
<evidence type="ECO:0000313" key="1">
    <source>
        <dbReference type="EMBL" id="CDM56836.1"/>
    </source>
</evidence>
<dbReference type="eggNOG" id="ENOG5031CDV">
    <property type="taxonomic scope" value="Bacteria"/>
</dbReference>